<dbReference type="PANTHER" id="PTHR36447:SF2">
    <property type="entry name" value="BETA-GALACTOSIDASE YESZ"/>
    <property type="match status" value="1"/>
</dbReference>
<name>A0A161LXK2_9BACT</name>
<evidence type="ECO:0000259" key="12">
    <source>
        <dbReference type="Pfam" id="PF08532"/>
    </source>
</evidence>
<dbReference type="EC" id="3.2.1.23" evidence="3 8"/>
<dbReference type="GO" id="GO:0046872">
    <property type="term" value="F:metal ion binding"/>
    <property type="evidence" value="ECO:0007669"/>
    <property type="project" value="UniProtKB-KW"/>
</dbReference>
<feature type="binding site" evidence="10">
    <location>
        <position position="170"/>
    </location>
    <ligand>
        <name>substrate</name>
    </ligand>
</feature>
<dbReference type="GO" id="GO:0005975">
    <property type="term" value="P:carbohydrate metabolic process"/>
    <property type="evidence" value="ECO:0007669"/>
    <property type="project" value="InterPro"/>
</dbReference>
<dbReference type="InterPro" id="IPR017853">
    <property type="entry name" value="GH"/>
</dbReference>
<feature type="domain" description="Beta-galactosidase trimerisation" evidence="12">
    <location>
        <begin position="435"/>
        <end position="636"/>
    </location>
</feature>
<evidence type="ECO:0000256" key="4">
    <source>
        <dbReference type="ARBA" id="ARBA00022723"/>
    </source>
</evidence>
<evidence type="ECO:0000256" key="8">
    <source>
        <dbReference type="PIRNR" id="PIRNR001084"/>
    </source>
</evidence>
<dbReference type="SUPFAM" id="SSF52317">
    <property type="entry name" value="Class I glutamine amidotransferase-like"/>
    <property type="match status" value="1"/>
</dbReference>
<dbReference type="OrthoDB" id="9800974at2"/>
<dbReference type="RefSeq" id="WP_068706229.1">
    <property type="nucleotide sequence ID" value="NZ_BDCR01000004.1"/>
</dbReference>
<dbReference type="Gene3D" id="2.60.40.1180">
    <property type="entry name" value="Golgi alpha-mannosidase II"/>
    <property type="match status" value="1"/>
</dbReference>
<dbReference type="STRING" id="681398.PJIAN_4832"/>
<keyword evidence="7 8" id="KW-0326">Glycosidase</keyword>
<dbReference type="Pfam" id="PF08532">
    <property type="entry name" value="Glyco_hydro_42M"/>
    <property type="match status" value="1"/>
</dbReference>
<organism evidence="13 14">
    <name type="scientific">Paludibacter jiangxiensis</name>
    <dbReference type="NCBI Taxonomy" id="681398"/>
    <lineage>
        <taxon>Bacteria</taxon>
        <taxon>Pseudomonadati</taxon>
        <taxon>Bacteroidota</taxon>
        <taxon>Bacteroidia</taxon>
        <taxon>Bacteroidales</taxon>
        <taxon>Paludibacteraceae</taxon>
        <taxon>Paludibacter</taxon>
    </lineage>
</organism>
<accession>A0A161LXK2</accession>
<evidence type="ECO:0000256" key="5">
    <source>
        <dbReference type="ARBA" id="ARBA00022801"/>
    </source>
</evidence>
<dbReference type="GO" id="GO:0004565">
    <property type="term" value="F:beta-galactosidase activity"/>
    <property type="evidence" value="ECO:0007669"/>
    <property type="project" value="UniProtKB-EC"/>
</dbReference>
<keyword evidence="4" id="KW-0479">Metal-binding</keyword>
<evidence type="ECO:0000256" key="6">
    <source>
        <dbReference type="ARBA" id="ARBA00022833"/>
    </source>
</evidence>
<reference evidence="14" key="2">
    <citation type="journal article" date="2017" name="Genome Announc.">
        <title>Draft genome sequence of Paludibacter jiangxiensis NM7(T), a propionate-producing fermentative bacterium.</title>
        <authorList>
            <person name="Qiu Y.-L."/>
            <person name="Tourlousse D.M."/>
            <person name="Matsuura N."/>
            <person name="Ohashi A."/>
            <person name="Sekiguchi Y."/>
        </authorList>
    </citation>
    <scope>NUCLEOTIDE SEQUENCE [LARGE SCALE GENOMIC DNA]</scope>
    <source>
        <strain evidence="14">NM7</strain>
    </source>
</reference>
<dbReference type="InterPro" id="IPR013780">
    <property type="entry name" value="Glyco_hydro_b"/>
</dbReference>
<feature type="binding site" evidence="10">
    <location>
        <position position="132"/>
    </location>
    <ligand>
        <name>substrate</name>
    </ligand>
</feature>
<keyword evidence="5 8" id="KW-0378">Hydrolase</keyword>
<sequence>MKNTIFLLLAFVCSSLSYGQKQFFKAENLVETGVYYYPEAWSPDQWERDFKNMASMGFEFVHMAEFAWAQLEPTEGNYDFRWLDRAVDLAAKNNLKVMLCTPSATPPVWLTRKYPEILVEQANGQTGMHGTREHYSWSSPKYQELTRKVVEAMAKHYANDKRIWGWQIDNEPSHYGALDYSPAAQASFRNWLKNKYKTIDELNRAWGTAFWSGIYTDFAQIEMPNVGRLYSGIASPTSVLDMKRFNADECAKFISLQNKAIKDNVPKSQFVTTNFMNGHTDVDPWRNPDLDFISYTVYPVAGYTDGVGDQGFRMGDPWRISFSNDFFRALKGVTGVMELQPGQVNWGSYNPQPYPGAVRMWLWNAFAGGLDFICSYRYRQPLYGGEQFHYGMVGTDGVTPLNGGQQYSQFMKEVKELRKLYKSNAAMPKEYAARKTAIVYNSDNVWETTIQPQTFQWNERDHIAKYYNALKLLKAPVEFADETKDLSAYPFVLVPAYQMVDKALVDKWMKYAENGGNLIVSVRTGLKDRDGHFPEAPWADAISKLIGAKIVMNDMLNSTKTATVSFNGQSYKWNTWGDMLEPASGTEVWASFADQFYAGKPTVVHRKLGKGSVTYIGTDTHDGKFEKDVLKKVFETAGTAVDELPEGVMVNWRDGFWVACNYSSSNVTLNIPASAKIIYGTKELTPAGVAVWKE</sequence>
<comment type="similarity">
    <text evidence="2 8">Belongs to the glycosyl hydrolase 42 family.</text>
</comment>
<gene>
    <name evidence="13" type="ORF">PJIAN_4832</name>
</gene>
<dbReference type="InterPro" id="IPR013529">
    <property type="entry name" value="Glyco_hydro_42_N"/>
</dbReference>
<evidence type="ECO:0000256" key="9">
    <source>
        <dbReference type="PIRSR" id="PIRSR001084-1"/>
    </source>
</evidence>
<evidence type="ECO:0000313" key="13">
    <source>
        <dbReference type="EMBL" id="GAT64282.1"/>
    </source>
</evidence>
<dbReference type="InterPro" id="IPR013738">
    <property type="entry name" value="Beta_galactosidase_Trimer"/>
</dbReference>
<evidence type="ECO:0000256" key="3">
    <source>
        <dbReference type="ARBA" id="ARBA00012756"/>
    </source>
</evidence>
<dbReference type="InterPro" id="IPR003476">
    <property type="entry name" value="Glyco_hydro_42"/>
</dbReference>
<evidence type="ECO:0000256" key="2">
    <source>
        <dbReference type="ARBA" id="ARBA00005940"/>
    </source>
</evidence>
<dbReference type="Gene3D" id="3.40.50.880">
    <property type="match status" value="1"/>
</dbReference>
<dbReference type="GO" id="GO:0009341">
    <property type="term" value="C:beta-galactosidase complex"/>
    <property type="evidence" value="ECO:0007669"/>
    <property type="project" value="InterPro"/>
</dbReference>
<evidence type="ECO:0000256" key="7">
    <source>
        <dbReference type="ARBA" id="ARBA00023295"/>
    </source>
</evidence>
<dbReference type="PIRSF" id="PIRSF001084">
    <property type="entry name" value="B-galactosidase"/>
    <property type="match status" value="1"/>
</dbReference>
<evidence type="ECO:0000256" key="1">
    <source>
        <dbReference type="ARBA" id="ARBA00001412"/>
    </source>
</evidence>
<dbReference type="CDD" id="cd03143">
    <property type="entry name" value="A4_beta-galactosidase_middle_domain"/>
    <property type="match status" value="1"/>
</dbReference>
<protein>
    <recommendedName>
        <fullName evidence="3 8">Beta-galactosidase</fullName>
        <shortName evidence="8">Beta-gal</shortName>
        <ecNumber evidence="3 8">3.2.1.23</ecNumber>
    </recommendedName>
</protein>
<feature type="active site" description="Nucleophile" evidence="9">
    <location>
        <position position="338"/>
    </location>
</feature>
<feature type="binding site" evidence="10">
    <location>
        <position position="346"/>
    </location>
    <ligand>
        <name>substrate</name>
    </ligand>
</feature>
<reference evidence="14" key="1">
    <citation type="submission" date="2016-04" db="EMBL/GenBank/DDBJ databases">
        <title>Draft genome sequence of Paludibacter jiangxiensis strain NM7.</title>
        <authorList>
            <person name="Qiu Y."/>
            <person name="Matsuura N."/>
            <person name="Ohashi A."/>
            <person name="Tourlousse M.D."/>
            <person name="Sekiguchi Y."/>
        </authorList>
    </citation>
    <scope>NUCLEOTIDE SEQUENCE [LARGE SCALE GENOMIC DNA]</scope>
    <source>
        <strain evidence="14">NM7</strain>
    </source>
</reference>
<dbReference type="PANTHER" id="PTHR36447">
    <property type="entry name" value="BETA-GALACTOSIDASE GANA"/>
    <property type="match status" value="1"/>
</dbReference>
<dbReference type="Pfam" id="PF02449">
    <property type="entry name" value="Glyco_hydro_42"/>
    <property type="match status" value="1"/>
</dbReference>
<evidence type="ECO:0000256" key="10">
    <source>
        <dbReference type="PIRSR" id="PIRSR001084-2"/>
    </source>
</evidence>
<dbReference type="Proteomes" id="UP000076586">
    <property type="component" value="Unassembled WGS sequence"/>
</dbReference>
<evidence type="ECO:0000313" key="14">
    <source>
        <dbReference type="Proteomes" id="UP000076586"/>
    </source>
</evidence>
<feature type="active site" description="Proton donor" evidence="9">
    <location>
        <position position="171"/>
    </location>
</feature>
<comment type="catalytic activity">
    <reaction evidence="1 8">
        <text>Hydrolysis of terminal non-reducing beta-D-galactose residues in beta-D-galactosides.</text>
        <dbReference type="EC" id="3.2.1.23"/>
    </reaction>
</comment>
<dbReference type="InterPro" id="IPR029062">
    <property type="entry name" value="Class_I_gatase-like"/>
</dbReference>
<proteinExistence type="inferred from homology"/>
<keyword evidence="14" id="KW-1185">Reference proteome</keyword>
<evidence type="ECO:0000259" key="11">
    <source>
        <dbReference type="Pfam" id="PF02449"/>
    </source>
</evidence>
<dbReference type="AlphaFoldDB" id="A0A161LXK2"/>
<comment type="caution">
    <text evidence="13">The sequence shown here is derived from an EMBL/GenBank/DDBJ whole genome shotgun (WGS) entry which is preliminary data.</text>
</comment>
<feature type="domain" description="Glycoside hydrolase family 42 N-terminal" evidence="11">
    <location>
        <begin position="36"/>
        <end position="417"/>
    </location>
</feature>
<dbReference type="Gene3D" id="3.20.20.80">
    <property type="entry name" value="Glycosidases"/>
    <property type="match status" value="1"/>
</dbReference>
<dbReference type="EMBL" id="BDCR01000004">
    <property type="protein sequence ID" value="GAT64282.1"/>
    <property type="molecule type" value="Genomic_DNA"/>
</dbReference>
<dbReference type="SUPFAM" id="SSF51011">
    <property type="entry name" value="Glycosyl hydrolase domain"/>
    <property type="match status" value="1"/>
</dbReference>
<keyword evidence="6" id="KW-0862">Zinc</keyword>
<dbReference type="SUPFAM" id="SSF51445">
    <property type="entry name" value="(Trans)glycosidases"/>
    <property type="match status" value="1"/>
</dbReference>